<dbReference type="EC" id="2.8.1.14" evidence="4"/>
<evidence type="ECO:0000256" key="7">
    <source>
        <dbReference type="ARBA" id="ARBA00022694"/>
    </source>
</evidence>
<keyword evidence="8" id="KW-0547">Nucleotide-binding</keyword>
<evidence type="ECO:0000256" key="2">
    <source>
        <dbReference type="ARBA" id="ARBA00004173"/>
    </source>
</evidence>
<protein>
    <recommendedName>
        <fullName evidence="4">tRNA-5-taurinomethyluridine 2-sulfurtransferase</fullName>
        <ecNumber evidence="4">2.8.1.14</ecNumber>
    </recommendedName>
</protein>
<keyword evidence="7" id="KW-0819">tRNA processing</keyword>
<keyword evidence="6" id="KW-0808">Transferase</keyword>
<keyword evidence="5" id="KW-0820">tRNA-binding</keyword>
<comment type="subcellular location">
    <subcellularLocation>
        <location evidence="2">Mitochondrion</location>
    </subcellularLocation>
</comment>
<dbReference type="GO" id="GO:0000049">
    <property type="term" value="F:tRNA binding"/>
    <property type="evidence" value="ECO:0007669"/>
    <property type="project" value="UniProtKB-KW"/>
</dbReference>
<dbReference type="SUPFAM" id="SSF52402">
    <property type="entry name" value="Adenine nucleotide alpha hydrolases-like"/>
    <property type="match status" value="1"/>
</dbReference>
<dbReference type="CDD" id="cd01998">
    <property type="entry name" value="MnmA_TRMU-like"/>
    <property type="match status" value="1"/>
</dbReference>
<dbReference type="HAMAP" id="MF_00144">
    <property type="entry name" value="tRNA_thiouridyl_MnmA"/>
    <property type="match status" value="1"/>
</dbReference>
<comment type="similarity">
    <text evidence="3">Belongs to the MnmA/TRMU family.</text>
</comment>
<comment type="caution">
    <text evidence="13">The sequence shown here is derived from an EMBL/GenBank/DDBJ whole genome shotgun (WGS) entry which is preliminary data.</text>
</comment>
<evidence type="ECO:0000256" key="10">
    <source>
        <dbReference type="ARBA" id="ARBA00022884"/>
    </source>
</evidence>
<evidence type="ECO:0000256" key="4">
    <source>
        <dbReference type="ARBA" id="ARBA00011953"/>
    </source>
</evidence>
<dbReference type="Proteomes" id="UP000076858">
    <property type="component" value="Unassembled WGS sequence"/>
</dbReference>
<dbReference type="PANTHER" id="PTHR11933">
    <property type="entry name" value="TRNA 5-METHYLAMINOMETHYL-2-THIOURIDYLATE -METHYLTRANSFERASE"/>
    <property type="match status" value="1"/>
</dbReference>
<evidence type="ECO:0000256" key="3">
    <source>
        <dbReference type="ARBA" id="ARBA00006191"/>
    </source>
</evidence>
<dbReference type="STRING" id="35525.A0A0P5T4C4"/>
<evidence type="ECO:0000256" key="11">
    <source>
        <dbReference type="ARBA" id="ARBA00023157"/>
    </source>
</evidence>
<evidence type="ECO:0000256" key="12">
    <source>
        <dbReference type="ARBA" id="ARBA00049564"/>
    </source>
</evidence>
<dbReference type="InterPro" id="IPR004506">
    <property type="entry name" value="MnmA-like"/>
</dbReference>
<dbReference type="NCBIfam" id="NF001138">
    <property type="entry name" value="PRK00143.1"/>
    <property type="match status" value="1"/>
</dbReference>
<evidence type="ECO:0000313" key="13">
    <source>
        <dbReference type="EMBL" id="KZS14165.1"/>
    </source>
</evidence>
<keyword evidence="11" id="KW-1015">Disulfide bond</keyword>
<dbReference type="GO" id="GO:0002143">
    <property type="term" value="P:tRNA wobble position uridine thiolation"/>
    <property type="evidence" value="ECO:0007669"/>
    <property type="project" value="TreeGrafter"/>
</dbReference>
<dbReference type="InterPro" id="IPR046884">
    <property type="entry name" value="MnmA-like_central"/>
</dbReference>
<dbReference type="Pfam" id="PF20259">
    <property type="entry name" value="tRNA_Me_trans_M"/>
    <property type="match status" value="1"/>
</dbReference>
<reference evidence="13 14" key="1">
    <citation type="submission" date="2016-03" db="EMBL/GenBank/DDBJ databases">
        <title>EvidentialGene: Evidence-directed Construction of Genes on Genomes.</title>
        <authorList>
            <person name="Gilbert D.G."/>
            <person name="Choi J.-H."/>
            <person name="Mockaitis K."/>
            <person name="Colbourne J."/>
            <person name="Pfrender M."/>
        </authorList>
    </citation>
    <scope>NUCLEOTIDE SEQUENCE [LARGE SCALE GENOMIC DNA]</scope>
    <source>
        <strain evidence="13 14">Xinb3</strain>
        <tissue evidence="13">Complete organism</tissue>
    </source>
</reference>
<dbReference type="FunFam" id="2.30.30.280:FF:000001">
    <property type="entry name" value="tRNA-specific 2-thiouridylase MnmA"/>
    <property type="match status" value="1"/>
</dbReference>
<organism evidence="13 14">
    <name type="scientific">Daphnia magna</name>
    <dbReference type="NCBI Taxonomy" id="35525"/>
    <lineage>
        <taxon>Eukaryota</taxon>
        <taxon>Metazoa</taxon>
        <taxon>Ecdysozoa</taxon>
        <taxon>Arthropoda</taxon>
        <taxon>Crustacea</taxon>
        <taxon>Branchiopoda</taxon>
        <taxon>Diplostraca</taxon>
        <taxon>Cladocera</taxon>
        <taxon>Anomopoda</taxon>
        <taxon>Daphniidae</taxon>
        <taxon>Daphnia</taxon>
    </lineage>
</organism>
<evidence type="ECO:0000256" key="6">
    <source>
        <dbReference type="ARBA" id="ARBA00022679"/>
    </source>
</evidence>
<evidence type="ECO:0000256" key="1">
    <source>
        <dbReference type="ARBA" id="ARBA00003986"/>
    </source>
</evidence>
<dbReference type="NCBIfam" id="TIGR00420">
    <property type="entry name" value="trmU"/>
    <property type="match status" value="1"/>
</dbReference>
<keyword evidence="9" id="KW-0067">ATP-binding</keyword>
<dbReference type="OrthoDB" id="3685at2759"/>
<dbReference type="InterPro" id="IPR023382">
    <property type="entry name" value="MnmA-like_central_sf"/>
</dbReference>
<evidence type="ECO:0000256" key="9">
    <source>
        <dbReference type="ARBA" id="ARBA00022840"/>
    </source>
</evidence>
<keyword evidence="14" id="KW-1185">Reference proteome</keyword>
<dbReference type="InterPro" id="IPR014729">
    <property type="entry name" value="Rossmann-like_a/b/a_fold"/>
</dbReference>
<evidence type="ECO:0000313" key="14">
    <source>
        <dbReference type="Proteomes" id="UP000076858"/>
    </source>
</evidence>
<dbReference type="Gene3D" id="2.30.30.280">
    <property type="entry name" value="Adenine nucleotide alpha hydrolases-like domains"/>
    <property type="match status" value="1"/>
</dbReference>
<dbReference type="Gene3D" id="3.40.50.620">
    <property type="entry name" value="HUPs"/>
    <property type="match status" value="1"/>
</dbReference>
<comment type="function">
    <text evidence="1">Catalyzes the 2-thiolation of uridine at the wobble position (U34) of mitochondrial tRNA(Lys), tRNA(Glu) and tRNA(Gln). Required for the formation of 5-taurinomethyl-2-thiouridine (tm5s2U) of mitochondrial tRNA(Lys), tRNA(Glu), and tRNA(Gln) at the wobble position. ATP is required to activate the C2 atom of the wobble base.</text>
</comment>
<dbReference type="InterPro" id="IPR046885">
    <property type="entry name" value="MnmA-like_C"/>
</dbReference>
<dbReference type="GO" id="GO:0061708">
    <property type="term" value="F:tRNA-5-taurinomethyluridine 2-sulfurtransferase"/>
    <property type="evidence" value="ECO:0007669"/>
    <property type="project" value="UniProtKB-EC"/>
</dbReference>
<comment type="catalytic activity">
    <reaction evidence="12">
        <text>5-taurinomethyluridine(34) in tRNA + S-sulfanyl-L-cysteinyl-[protein] + AH2 + ATP = 5-taurinomethyl-2-thiouridine(34) in tRNA + L-cysteinyl-[protein] + A + AMP + diphosphate + H(+)</text>
        <dbReference type="Rhea" id="RHEA:47040"/>
        <dbReference type="Rhea" id="RHEA-COMP:10131"/>
        <dbReference type="Rhea" id="RHEA-COMP:11726"/>
        <dbReference type="Rhea" id="RHEA-COMP:11732"/>
        <dbReference type="Rhea" id="RHEA-COMP:11733"/>
        <dbReference type="ChEBI" id="CHEBI:13193"/>
        <dbReference type="ChEBI" id="CHEBI:15378"/>
        <dbReference type="ChEBI" id="CHEBI:17499"/>
        <dbReference type="ChEBI" id="CHEBI:29950"/>
        <dbReference type="ChEBI" id="CHEBI:30616"/>
        <dbReference type="ChEBI" id="CHEBI:33019"/>
        <dbReference type="ChEBI" id="CHEBI:61963"/>
        <dbReference type="ChEBI" id="CHEBI:87171"/>
        <dbReference type="ChEBI" id="CHEBI:87172"/>
        <dbReference type="ChEBI" id="CHEBI:456215"/>
        <dbReference type="EC" id="2.8.1.14"/>
    </reaction>
</comment>
<dbReference type="GO" id="GO:0005524">
    <property type="term" value="F:ATP binding"/>
    <property type="evidence" value="ECO:0007669"/>
    <property type="project" value="UniProtKB-KW"/>
</dbReference>
<sequence>MGRINSLKRVVCGVSGGVDSSVTALLLKRKGYDVIGAFMKNWDGKDELGACQADKDAEDAEQTCKALSIPFVEVNFVKEYWNHVFENLLQDYQTGLTPNPDILCNYHIKFDLFFDYAKLKLGADFVATGHYARSSLRVDSCDSEFENTKLLTAHDSFKDQTFFLSHIKQSSLRKTFFPIGHLLKSQVRKLASDNNLNHVANRPDSTGICFIGRRNFQDFICEYIPDNPGPFVDVDTGKEVGRHQGIHMWTVGQRCRIGGCLQPYFVASKQPETRTIFVASGTNHPALYSNVFVTDTPHWICSTPKDLLEKGTFDCYFRFQHTKPLTAAQIAFRQSGLIVTLKQPLRALTPGQYAVFYSGQECLGCARITQNMDNAQNVQKIDICSSTA</sequence>
<evidence type="ECO:0000256" key="5">
    <source>
        <dbReference type="ARBA" id="ARBA00022555"/>
    </source>
</evidence>
<dbReference type="Pfam" id="PF03054">
    <property type="entry name" value="tRNA_Me_trans"/>
    <property type="match status" value="1"/>
</dbReference>
<keyword evidence="10" id="KW-0694">RNA-binding</keyword>
<dbReference type="EMBL" id="LRGB01001005">
    <property type="protein sequence ID" value="KZS14165.1"/>
    <property type="molecule type" value="Genomic_DNA"/>
</dbReference>
<accession>A0A0P5T4C4</accession>
<dbReference type="PANTHER" id="PTHR11933:SF5">
    <property type="entry name" value="MITOCHONDRIAL TRNA-SPECIFIC 2-THIOURIDYLASE 1"/>
    <property type="match status" value="1"/>
</dbReference>
<proteinExistence type="inferred from homology"/>
<dbReference type="FunFam" id="3.40.50.620:FF:000104">
    <property type="entry name" value="Mitochondrial tRNA-specific 2-thiouridylase 1"/>
    <property type="match status" value="1"/>
</dbReference>
<gene>
    <name evidence="13" type="ORF">APZ42_020811</name>
</gene>
<dbReference type="GO" id="GO:0005739">
    <property type="term" value="C:mitochondrion"/>
    <property type="evidence" value="ECO:0007669"/>
    <property type="project" value="UniProtKB-SubCell"/>
</dbReference>
<evidence type="ECO:0000256" key="8">
    <source>
        <dbReference type="ARBA" id="ARBA00022741"/>
    </source>
</evidence>
<dbReference type="Pfam" id="PF20258">
    <property type="entry name" value="tRNA_Me_trans_C"/>
    <property type="match status" value="1"/>
</dbReference>
<name>A0A0P5T4C4_9CRUS</name>
<dbReference type="AlphaFoldDB" id="A0A0P5T4C4"/>
<dbReference type="Gene3D" id="2.40.30.10">
    <property type="entry name" value="Translation factors"/>
    <property type="match status" value="1"/>
</dbReference>